<protein>
    <recommendedName>
        <fullName evidence="3">DUF4350 domain-containing protein</fullName>
    </recommendedName>
</protein>
<sequence length="594" mass="66093">MFKPERVIIAAIVLAIICLTGMLLSMLQPETHEGRGYDTFGVEPHGLRALYETVEQAGFNVERGFAPPHAAMAAAGKDGWLVLWRPDPMWVSRDERQLERLGEWVESGGAVIFAPVFDPEAYFYQPCHCEDEEDEASAGQNATAGGNATAQSSNATAESGNATSHDANATTEAENATAKAERLKKWREEMKERQAKRFHALEPLKRMGIAVTRLGVTDYAGAMAREREKIEGYRERLREKREQWEKSKEEMRRKNLGQDEPSEAESGNATEDAPESPRPIRKPPPDPNTTALNAPAEEPIILAAQGIDKKKREYDWYDYRRFLRTLDLDARMERTLTRTVTPEGELGSLWQGLEQVSIADETQCLLPPAEGEPEPDGVLAFEAHNGTTAYLAAAYRKGKGLVVVVADPLLLANGLLARPGNAYTALGPLAHYDGQRGEVVFDEFFHGLTVRGRPVWLLTRRPYGLVALALILAAGLWCWRSGSRLGPPLPAIVPTRRSVEEYLEAMSGLFLRGEKQSFLAQELKAGVLWWLGRRYRLGYGEEDLEAVSRAMARRDPEGAERLQSAVHELETLAARRKPSVKRLVAAARELTRCL</sequence>
<accession>A0ABX6NCA4</accession>
<feature type="transmembrane region" description="Helical" evidence="2">
    <location>
        <begin position="7"/>
        <end position="27"/>
    </location>
</feature>
<evidence type="ECO:0000259" key="3">
    <source>
        <dbReference type="Pfam" id="PF14258"/>
    </source>
</evidence>
<keyword evidence="2" id="KW-1133">Transmembrane helix</keyword>
<feature type="domain" description="DUF4350" evidence="3">
    <location>
        <begin position="43"/>
        <end position="173"/>
    </location>
</feature>
<organism evidence="4 5">
    <name type="scientific">Oceanidesulfovibrio marinus</name>
    <dbReference type="NCBI Taxonomy" id="370038"/>
    <lineage>
        <taxon>Bacteria</taxon>
        <taxon>Pseudomonadati</taxon>
        <taxon>Thermodesulfobacteriota</taxon>
        <taxon>Desulfovibrionia</taxon>
        <taxon>Desulfovibrionales</taxon>
        <taxon>Desulfovibrionaceae</taxon>
        <taxon>Oceanidesulfovibrio</taxon>
    </lineage>
</organism>
<keyword evidence="5" id="KW-1185">Reference proteome</keyword>
<evidence type="ECO:0000313" key="4">
    <source>
        <dbReference type="EMBL" id="QJT07437.1"/>
    </source>
</evidence>
<feature type="compositionally biased region" description="Low complexity" evidence="1">
    <location>
        <begin position="167"/>
        <end position="178"/>
    </location>
</feature>
<dbReference type="InterPro" id="IPR025646">
    <property type="entry name" value="DUF4350"/>
</dbReference>
<dbReference type="EMBL" id="CP039543">
    <property type="protein sequence ID" value="QJT07437.1"/>
    <property type="molecule type" value="Genomic_DNA"/>
</dbReference>
<feature type="compositionally biased region" description="Low complexity" evidence="1">
    <location>
        <begin position="137"/>
        <end position="153"/>
    </location>
</feature>
<feature type="compositionally biased region" description="Polar residues" evidence="1">
    <location>
        <begin position="154"/>
        <end position="166"/>
    </location>
</feature>
<feature type="region of interest" description="Disordered" evidence="1">
    <location>
        <begin position="134"/>
        <end position="181"/>
    </location>
</feature>
<evidence type="ECO:0000256" key="2">
    <source>
        <dbReference type="SAM" id="Phobius"/>
    </source>
</evidence>
<keyword evidence="2" id="KW-0812">Transmembrane</keyword>
<dbReference type="RefSeq" id="WP_171266232.1">
    <property type="nucleotide sequence ID" value="NZ_CP039543.1"/>
</dbReference>
<dbReference type="Proteomes" id="UP000503251">
    <property type="component" value="Chromosome"/>
</dbReference>
<reference evidence="4 5" key="1">
    <citation type="submission" date="2019-04" db="EMBL/GenBank/DDBJ databases">
        <title>Isolation and culture of sulfate reducing bacteria from the cold seep of the South China Sea.</title>
        <authorList>
            <person name="Sun C."/>
            <person name="Liu R."/>
        </authorList>
    </citation>
    <scope>NUCLEOTIDE SEQUENCE [LARGE SCALE GENOMIC DNA]</scope>
    <source>
        <strain evidence="4 5">CS1</strain>
    </source>
</reference>
<keyword evidence="2" id="KW-0472">Membrane</keyword>
<name>A0ABX6NCA4_9BACT</name>
<evidence type="ECO:0000256" key="1">
    <source>
        <dbReference type="SAM" id="MobiDB-lite"/>
    </source>
</evidence>
<dbReference type="Pfam" id="PF14258">
    <property type="entry name" value="DUF4350"/>
    <property type="match status" value="1"/>
</dbReference>
<feature type="compositionally biased region" description="Basic and acidic residues" evidence="1">
    <location>
        <begin position="241"/>
        <end position="257"/>
    </location>
</feature>
<feature type="region of interest" description="Disordered" evidence="1">
    <location>
        <begin position="241"/>
        <end position="297"/>
    </location>
</feature>
<proteinExistence type="predicted"/>
<gene>
    <name evidence="4" type="ORF">E8L03_00245</name>
</gene>
<evidence type="ECO:0000313" key="5">
    <source>
        <dbReference type="Proteomes" id="UP000503251"/>
    </source>
</evidence>